<evidence type="ECO:0000313" key="2">
    <source>
        <dbReference type="EMBL" id="MBN0987198.1"/>
    </source>
</evidence>
<comment type="caution">
    <text evidence="2">The sequence shown here is derived from an EMBL/GenBank/DDBJ whole genome shotgun (WGS) entry which is preliminary data.</text>
</comment>
<keyword evidence="1" id="KW-0812">Transmembrane</keyword>
<evidence type="ECO:0000256" key="1">
    <source>
        <dbReference type="SAM" id="Phobius"/>
    </source>
</evidence>
<accession>A0ABS2W663</accession>
<name>A0ABS2W663_9GAMM</name>
<protein>
    <submittedName>
        <fullName evidence="2">Uncharacterized protein</fullName>
    </submittedName>
</protein>
<keyword evidence="3" id="KW-1185">Reference proteome</keyword>
<gene>
    <name evidence="2" type="ORF">JW498_07500</name>
</gene>
<sequence length="101" mass="10796">MDMILIVVLDAVITGAILWMVSKVTAVHLNFLHTVIAAGAASLVSLIPSFGWLLSIIVLFYLLKQFSDADIWPDIILLVLVSQLILFAVGTALGGMTVSVS</sequence>
<dbReference type="Proteomes" id="UP000760472">
    <property type="component" value="Unassembled WGS sequence"/>
</dbReference>
<dbReference type="RefSeq" id="WP_205213295.1">
    <property type="nucleotide sequence ID" value="NZ_JAFFZP010000008.1"/>
</dbReference>
<organism evidence="2 3">
    <name type="scientific">Amphritea pacifica</name>
    <dbReference type="NCBI Taxonomy" id="2811233"/>
    <lineage>
        <taxon>Bacteria</taxon>
        <taxon>Pseudomonadati</taxon>
        <taxon>Pseudomonadota</taxon>
        <taxon>Gammaproteobacteria</taxon>
        <taxon>Oceanospirillales</taxon>
        <taxon>Oceanospirillaceae</taxon>
        <taxon>Amphritea</taxon>
    </lineage>
</organism>
<feature type="transmembrane region" description="Helical" evidence="1">
    <location>
        <begin position="36"/>
        <end position="63"/>
    </location>
</feature>
<evidence type="ECO:0000313" key="3">
    <source>
        <dbReference type="Proteomes" id="UP000760472"/>
    </source>
</evidence>
<keyword evidence="1" id="KW-1133">Transmembrane helix</keyword>
<proteinExistence type="predicted"/>
<feature type="transmembrane region" description="Helical" evidence="1">
    <location>
        <begin position="75"/>
        <end position="98"/>
    </location>
</feature>
<dbReference type="EMBL" id="JAFFZP010000008">
    <property type="protein sequence ID" value="MBN0987198.1"/>
    <property type="molecule type" value="Genomic_DNA"/>
</dbReference>
<keyword evidence="1" id="KW-0472">Membrane</keyword>
<reference evidence="2 3" key="1">
    <citation type="submission" date="2021-02" db="EMBL/GenBank/DDBJ databases">
        <title>A novel species of genus Amphritea isolated from a fishpond in China.</title>
        <authorList>
            <person name="Lu H."/>
        </authorList>
    </citation>
    <scope>NUCLEOTIDE SEQUENCE [LARGE SCALE GENOMIC DNA]</scope>
    <source>
        <strain evidence="2 3">RP18W</strain>
    </source>
</reference>